<feature type="transmembrane region" description="Helical" evidence="9">
    <location>
        <begin position="149"/>
        <end position="169"/>
    </location>
</feature>
<dbReference type="InterPro" id="IPR047055">
    <property type="entry name" value="MotA-like"/>
</dbReference>
<dbReference type="PANTHER" id="PTHR30433:SF2">
    <property type="entry name" value="MOTILITY PROTEIN A"/>
    <property type="match status" value="1"/>
</dbReference>
<accession>A0A1Y5TT16</accession>
<organism evidence="11 12">
    <name type="scientific">Oceanibacterium hippocampi</name>
    <dbReference type="NCBI Taxonomy" id="745714"/>
    <lineage>
        <taxon>Bacteria</taxon>
        <taxon>Pseudomonadati</taxon>
        <taxon>Pseudomonadota</taxon>
        <taxon>Alphaproteobacteria</taxon>
        <taxon>Sneathiellales</taxon>
        <taxon>Sneathiellaceae</taxon>
        <taxon>Oceanibacterium</taxon>
    </lineage>
</organism>
<dbReference type="InterPro" id="IPR000540">
    <property type="entry name" value="Flag_MotA_CS"/>
</dbReference>
<comment type="subcellular location">
    <subcellularLocation>
        <location evidence="1">Cell membrane</location>
        <topology evidence="1">Multi-pass membrane protein</topology>
    </subcellularLocation>
</comment>
<evidence type="ECO:0000256" key="9">
    <source>
        <dbReference type="SAM" id="Phobius"/>
    </source>
</evidence>
<evidence type="ECO:0000256" key="6">
    <source>
        <dbReference type="ARBA" id="ARBA00022779"/>
    </source>
</evidence>
<dbReference type="AlphaFoldDB" id="A0A1Y5TT16"/>
<evidence type="ECO:0000256" key="3">
    <source>
        <dbReference type="ARBA" id="ARBA00022448"/>
    </source>
</evidence>
<dbReference type="EMBL" id="FWFR01000003">
    <property type="protein sequence ID" value="SLN69538.1"/>
    <property type="molecule type" value="Genomic_DNA"/>
</dbReference>
<reference evidence="11 12" key="1">
    <citation type="submission" date="2017-03" db="EMBL/GenBank/DDBJ databases">
        <authorList>
            <person name="Afonso C.L."/>
            <person name="Miller P.J."/>
            <person name="Scott M.A."/>
            <person name="Spackman E."/>
            <person name="Goraichik I."/>
            <person name="Dimitrov K.M."/>
            <person name="Suarez D.L."/>
            <person name="Swayne D.E."/>
        </authorList>
    </citation>
    <scope>NUCLEOTIDE SEQUENCE [LARGE SCALE GENOMIC DNA]</scope>
    <source>
        <strain evidence="11 12">CECT 7691</strain>
    </source>
</reference>
<dbReference type="GO" id="GO:0005886">
    <property type="term" value="C:plasma membrane"/>
    <property type="evidence" value="ECO:0007669"/>
    <property type="project" value="UniProtKB-SubCell"/>
</dbReference>
<evidence type="ECO:0000313" key="11">
    <source>
        <dbReference type="EMBL" id="SLN69538.1"/>
    </source>
</evidence>
<evidence type="ECO:0000256" key="2">
    <source>
        <dbReference type="ARBA" id="ARBA00008038"/>
    </source>
</evidence>
<dbReference type="OrthoDB" id="9806929at2"/>
<keyword evidence="7 9" id="KW-1133">Transmembrane helix</keyword>
<evidence type="ECO:0000256" key="5">
    <source>
        <dbReference type="ARBA" id="ARBA00022692"/>
    </source>
</evidence>
<dbReference type="PANTHER" id="PTHR30433">
    <property type="entry name" value="CHEMOTAXIS PROTEIN MOTA"/>
    <property type="match status" value="1"/>
</dbReference>
<keyword evidence="4" id="KW-1003">Cell membrane</keyword>
<feature type="domain" description="MotA/TolQ/ExbB proton channel" evidence="10">
    <location>
        <begin position="103"/>
        <end position="215"/>
    </location>
</feature>
<dbReference type="Pfam" id="PF01618">
    <property type="entry name" value="MotA_ExbB"/>
    <property type="match status" value="1"/>
</dbReference>
<keyword evidence="6" id="KW-0283">Flagellar rotation</keyword>
<evidence type="ECO:0000256" key="8">
    <source>
        <dbReference type="ARBA" id="ARBA00023136"/>
    </source>
</evidence>
<feature type="transmembrane region" description="Helical" evidence="9">
    <location>
        <begin position="181"/>
        <end position="200"/>
    </location>
</feature>
<feature type="transmembrane region" description="Helical" evidence="9">
    <location>
        <begin position="7"/>
        <end position="30"/>
    </location>
</feature>
<evidence type="ECO:0000256" key="7">
    <source>
        <dbReference type="ARBA" id="ARBA00022989"/>
    </source>
</evidence>
<dbReference type="Proteomes" id="UP000193200">
    <property type="component" value="Unassembled WGS sequence"/>
</dbReference>
<feature type="transmembrane region" description="Helical" evidence="9">
    <location>
        <begin position="36"/>
        <end position="56"/>
    </location>
</feature>
<keyword evidence="12" id="KW-1185">Reference proteome</keyword>
<dbReference type="PROSITE" id="PS01307">
    <property type="entry name" value="MOTA"/>
    <property type="match status" value="1"/>
</dbReference>
<keyword evidence="8 9" id="KW-0472">Membrane</keyword>
<evidence type="ECO:0000313" key="12">
    <source>
        <dbReference type="Proteomes" id="UP000193200"/>
    </source>
</evidence>
<name>A0A1Y5TT16_9PROT</name>
<comment type="similarity">
    <text evidence="2">Belongs to the MotA family.</text>
</comment>
<dbReference type="GO" id="GO:0006935">
    <property type="term" value="P:chemotaxis"/>
    <property type="evidence" value="ECO:0007669"/>
    <property type="project" value="InterPro"/>
</dbReference>
<sequence length="255" mass="27492">MDIATIIGLFGAFGLVGAAIAVGGSVLAFINVPSMLIVVAGTFLVTMMCFSLNEVIRAQGLILKTLFFRITDPEDAAHDMLELAEKARKEGVLVLQKTVDNYLDEPFLHKALLLVVDGLPGDDVERVLQRDLAAMTQRHQRGAGILRKAAEIAPAMGLIGTLVGLVQMLSNLNDPASIGPAMAVALLTTFYGALLANMVFSPLAAKLERNSEAETVLCKIYTQAAVSIGRQENPRRLEMILNTMLPPAQRLEYFA</sequence>
<evidence type="ECO:0000256" key="4">
    <source>
        <dbReference type="ARBA" id="ARBA00022475"/>
    </source>
</evidence>
<dbReference type="RefSeq" id="WP_085884578.1">
    <property type="nucleotide sequence ID" value="NZ_FWFR01000003.1"/>
</dbReference>
<keyword evidence="3" id="KW-0813">Transport</keyword>
<dbReference type="InterPro" id="IPR002898">
    <property type="entry name" value="MotA_ExbB_proton_chnl"/>
</dbReference>
<gene>
    <name evidence="11" type="primary">pomA</name>
    <name evidence="11" type="ORF">OCH7691_03211</name>
</gene>
<evidence type="ECO:0000256" key="1">
    <source>
        <dbReference type="ARBA" id="ARBA00004651"/>
    </source>
</evidence>
<protein>
    <submittedName>
        <fullName evidence="11">Chemotaxis protein PomA</fullName>
    </submittedName>
</protein>
<evidence type="ECO:0000259" key="10">
    <source>
        <dbReference type="Pfam" id="PF01618"/>
    </source>
</evidence>
<proteinExistence type="inferred from homology"/>
<dbReference type="GO" id="GO:0071978">
    <property type="term" value="P:bacterial-type flagellum-dependent swarming motility"/>
    <property type="evidence" value="ECO:0007669"/>
    <property type="project" value="InterPro"/>
</dbReference>
<dbReference type="InParanoid" id="A0A1Y5TT16"/>
<keyword evidence="5 9" id="KW-0812">Transmembrane</keyword>